<dbReference type="PROSITE" id="PS51456">
    <property type="entry name" value="MYOSIN_MOTOR"/>
    <property type="match status" value="1"/>
</dbReference>
<reference evidence="6 7" key="1">
    <citation type="journal article" date="2018" name="Sci. Rep.">
        <title>Genome sequence of the cauliflower mushroom Sparassis crispa (Hanabiratake) and its association with beneficial usage.</title>
        <authorList>
            <person name="Kiyama R."/>
            <person name="Furutani Y."/>
            <person name="Kawaguchi K."/>
            <person name="Nakanishi T."/>
        </authorList>
    </citation>
    <scope>NUCLEOTIDE SEQUENCE [LARGE SCALE GENOMIC DNA]</scope>
</reference>
<keyword evidence="4" id="KW-0505">Motor protein</keyword>
<dbReference type="RefSeq" id="XP_027616477.1">
    <property type="nucleotide sequence ID" value="XM_027760676.1"/>
</dbReference>
<dbReference type="SUPFAM" id="SSF52540">
    <property type="entry name" value="P-loop containing nucleoside triphosphate hydrolases"/>
    <property type="match status" value="1"/>
</dbReference>
<dbReference type="PANTHER" id="PTHR13140:SF550">
    <property type="entry name" value="MYOSIN-IIIB ISOFORM X1"/>
    <property type="match status" value="1"/>
</dbReference>
<evidence type="ECO:0000256" key="3">
    <source>
        <dbReference type="ARBA" id="ARBA00023203"/>
    </source>
</evidence>
<name>A0A401GV03_9APHY</name>
<keyword evidence="3 4" id="KW-0009">Actin-binding</keyword>
<dbReference type="STRING" id="139825.A0A401GV03"/>
<evidence type="ECO:0000259" key="5">
    <source>
        <dbReference type="PROSITE" id="PS51456"/>
    </source>
</evidence>
<evidence type="ECO:0000313" key="6">
    <source>
        <dbReference type="EMBL" id="GBE85564.1"/>
    </source>
</evidence>
<evidence type="ECO:0000256" key="4">
    <source>
        <dbReference type="PROSITE-ProRule" id="PRU00782"/>
    </source>
</evidence>
<comment type="caution">
    <text evidence="6">The sequence shown here is derived from an EMBL/GenBank/DDBJ whole genome shotgun (WGS) entry which is preliminary data.</text>
</comment>
<keyword evidence="1" id="KW-0547">Nucleotide-binding</keyword>
<sequence>MSRRRASWLPPSSISVTLSSMDRSRNEDAAVVRNTDVLDIVADFLGVQPAALEAALSYRTKMLKKELCTVFLDPDGASDNRDELAKSLYSLLFAWLNEHINPMPLPR</sequence>
<comment type="caution">
    <text evidence="4">Lacks conserved residue(s) required for the propagation of feature annotation.</text>
</comment>
<protein>
    <recommendedName>
        <fullName evidence="5">Myosin motor domain-containing protein</fullName>
    </recommendedName>
</protein>
<dbReference type="GO" id="GO:0051015">
    <property type="term" value="F:actin filament binding"/>
    <property type="evidence" value="ECO:0007669"/>
    <property type="project" value="TreeGrafter"/>
</dbReference>
<dbReference type="GO" id="GO:0016459">
    <property type="term" value="C:myosin complex"/>
    <property type="evidence" value="ECO:0007669"/>
    <property type="project" value="UniProtKB-KW"/>
</dbReference>
<dbReference type="InterPro" id="IPR001609">
    <property type="entry name" value="Myosin_head_motor_dom-like"/>
</dbReference>
<evidence type="ECO:0000256" key="1">
    <source>
        <dbReference type="ARBA" id="ARBA00022741"/>
    </source>
</evidence>
<gene>
    <name evidence="6" type="ORF">SCP_0800810</name>
</gene>
<dbReference type="GO" id="GO:0005737">
    <property type="term" value="C:cytoplasm"/>
    <property type="evidence" value="ECO:0007669"/>
    <property type="project" value="TreeGrafter"/>
</dbReference>
<dbReference type="GO" id="GO:0007015">
    <property type="term" value="P:actin filament organization"/>
    <property type="evidence" value="ECO:0007669"/>
    <property type="project" value="TreeGrafter"/>
</dbReference>
<dbReference type="Gene3D" id="1.20.120.720">
    <property type="entry name" value="Myosin VI head, motor domain, U50 subdomain"/>
    <property type="match status" value="1"/>
</dbReference>
<dbReference type="EMBL" id="BFAD01000008">
    <property type="protein sequence ID" value="GBE85564.1"/>
    <property type="molecule type" value="Genomic_DNA"/>
</dbReference>
<dbReference type="OrthoDB" id="3031254at2759"/>
<dbReference type="InterPro" id="IPR027417">
    <property type="entry name" value="P-loop_NTPase"/>
</dbReference>
<keyword evidence="2" id="KW-0067">ATP-binding</keyword>
<dbReference type="Pfam" id="PF00063">
    <property type="entry name" value="Myosin_head"/>
    <property type="match status" value="1"/>
</dbReference>
<dbReference type="AlphaFoldDB" id="A0A401GV03"/>
<comment type="similarity">
    <text evidence="4">Belongs to the TRAFAC class myosin-kinesin ATPase superfamily. Myosin family.</text>
</comment>
<evidence type="ECO:0000256" key="2">
    <source>
        <dbReference type="ARBA" id="ARBA00022840"/>
    </source>
</evidence>
<dbReference type="PANTHER" id="PTHR13140">
    <property type="entry name" value="MYOSIN"/>
    <property type="match status" value="1"/>
</dbReference>
<keyword evidence="7" id="KW-1185">Reference proteome</keyword>
<proteinExistence type="inferred from homology"/>
<dbReference type="GO" id="GO:0000146">
    <property type="term" value="F:microfilament motor activity"/>
    <property type="evidence" value="ECO:0007669"/>
    <property type="project" value="TreeGrafter"/>
</dbReference>
<accession>A0A401GV03</accession>
<dbReference type="InParanoid" id="A0A401GV03"/>
<dbReference type="GeneID" id="38782481"/>
<dbReference type="Proteomes" id="UP000287166">
    <property type="component" value="Unassembled WGS sequence"/>
</dbReference>
<feature type="domain" description="Myosin motor" evidence="5">
    <location>
        <begin position="1"/>
        <end position="107"/>
    </location>
</feature>
<keyword evidence="4" id="KW-0518">Myosin</keyword>
<dbReference type="GO" id="GO:0016020">
    <property type="term" value="C:membrane"/>
    <property type="evidence" value="ECO:0007669"/>
    <property type="project" value="TreeGrafter"/>
</dbReference>
<evidence type="ECO:0000313" key="7">
    <source>
        <dbReference type="Proteomes" id="UP000287166"/>
    </source>
</evidence>
<organism evidence="6 7">
    <name type="scientific">Sparassis crispa</name>
    <dbReference type="NCBI Taxonomy" id="139825"/>
    <lineage>
        <taxon>Eukaryota</taxon>
        <taxon>Fungi</taxon>
        <taxon>Dikarya</taxon>
        <taxon>Basidiomycota</taxon>
        <taxon>Agaricomycotina</taxon>
        <taxon>Agaricomycetes</taxon>
        <taxon>Polyporales</taxon>
        <taxon>Sparassidaceae</taxon>
        <taxon>Sparassis</taxon>
    </lineage>
</organism>
<dbReference type="GO" id="GO:0005524">
    <property type="term" value="F:ATP binding"/>
    <property type="evidence" value="ECO:0007669"/>
    <property type="project" value="UniProtKB-KW"/>
</dbReference>